<keyword evidence="1" id="KW-1133">Transmembrane helix</keyword>
<accession>A0A292Q197</accession>
<dbReference type="AlphaFoldDB" id="A0A292Q197"/>
<evidence type="ECO:0000256" key="1">
    <source>
        <dbReference type="SAM" id="Phobius"/>
    </source>
</evidence>
<evidence type="ECO:0000313" key="2">
    <source>
        <dbReference type="EMBL" id="CUS13612.1"/>
    </source>
</evidence>
<feature type="transmembrane region" description="Helical" evidence="1">
    <location>
        <begin position="92"/>
        <end position="115"/>
    </location>
</feature>
<dbReference type="EMBL" id="LN890970">
    <property type="protein sequence ID" value="CUS13612.1"/>
    <property type="molecule type" value="Genomic_DNA"/>
</dbReference>
<protein>
    <submittedName>
        <fullName evidence="2">Uncharacterized protein</fullName>
    </submittedName>
</protein>
<feature type="transmembrane region" description="Helical" evidence="1">
    <location>
        <begin position="12"/>
        <end position="35"/>
    </location>
</feature>
<evidence type="ECO:0000313" key="3">
    <source>
        <dbReference type="Proteomes" id="UP001412239"/>
    </source>
</evidence>
<keyword evidence="3" id="KW-1185">Reference proteome</keyword>
<dbReference type="Proteomes" id="UP001412239">
    <property type="component" value="Unassembled WGS sequence"/>
</dbReference>
<organism evidence="2 3">
    <name type="scientific">Tuber aestivum</name>
    <name type="common">summer truffle</name>
    <dbReference type="NCBI Taxonomy" id="59557"/>
    <lineage>
        <taxon>Eukaryota</taxon>
        <taxon>Fungi</taxon>
        <taxon>Dikarya</taxon>
        <taxon>Ascomycota</taxon>
        <taxon>Pezizomycotina</taxon>
        <taxon>Pezizomycetes</taxon>
        <taxon>Pezizales</taxon>
        <taxon>Tuberaceae</taxon>
        <taxon>Tuber</taxon>
    </lineage>
</organism>
<proteinExistence type="predicted"/>
<keyword evidence="1" id="KW-0472">Membrane</keyword>
<gene>
    <name evidence="2" type="ORF">GSTUAT00002321001</name>
</gene>
<reference evidence="2" key="1">
    <citation type="submission" date="2015-10" db="EMBL/GenBank/DDBJ databases">
        <authorList>
            <person name="Regsiter A."/>
            <person name="william w."/>
        </authorList>
    </citation>
    <scope>NUCLEOTIDE SEQUENCE</scope>
    <source>
        <strain evidence="2">Montdore</strain>
    </source>
</reference>
<name>A0A292Q197_9PEZI</name>
<feature type="transmembrane region" description="Helical" evidence="1">
    <location>
        <begin position="63"/>
        <end position="85"/>
    </location>
</feature>
<sequence>MARLQKTILSVFFILRFLQLGASAITGFIYCYLIWHHNNHYCVYYPSRCSAREKLNVDIPYQYILNTVAVVLCFINILATTIYFITVTEKIVYPVLVITDGIVLAAYTAGLILVFRVPGSPYWCYYFSTPLDLRANVAERNCVIGQNGKGALAFAVGLTGLVLILAIVKSARRFCRCCMGRSANGEEEGTSSLVGNPGATGGSHISVDIDVAAFMSHEQRMVIGIGDAAEVAEDEKPALPMEPHPAERAVAKPVGEMEITEMSKRHGNNLI</sequence>
<keyword evidence="1" id="KW-0812">Transmembrane</keyword>
<feature type="transmembrane region" description="Helical" evidence="1">
    <location>
        <begin position="150"/>
        <end position="168"/>
    </location>
</feature>